<dbReference type="CDD" id="cd01536">
    <property type="entry name" value="PBP1_ABC_sugar_binding-like"/>
    <property type="match status" value="1"/>
</dbReference>
<evidence type="ECO:0000256" key="2">
    <source>
        <dbReference type="ARBA" id="ARBA00007639"/>
    </source>
</evidence>
<dbReference type="Gene3D" id="3.40.50.2300">
    <property type="match status" value="2"/>
</dbReference>
<dbReference type="Proteomes" id="UP001165270">
    <property type="component" value="Unassembled WGS sequence"/>
</dbReference>
<dbReference type="SUPFAM" id="SSF53822">
    <property type="entry name" value="Periplasmic binding protein-like I"/>
    <property type="match status" value="1"/>
</dbReference>
<dbReference type="PANTHER" id="PTHR46847">
    <property type="entry name" value="D-ALLOSE-BINDING PERIPLASMIC PROTEIN-RELATED"/>
    <property type="match status" value="1"/>
</dbReference>
<feature type="domain" description="Periplasmic binding protein" evidence="5">
    <location>
        <begin position="47"/>
        <end position="291"/>
    </location>
</feature>
<comment type="subcellular location">
    <subcellularLocation>
        <location evidence="1">Cell envelope</location>
    </subcellularLocation>
</comment>
<organism evidence="6 7">
    <name type="scientific">Streptomyces spinosisporus</name>
    <dbReference type="NCBI Taxonomy" id="2927582"/>
    <lineage>
        <taxon>Bacteria</taxon>
        <taxon>Bacillati</taxon>
        <taxon>Actinomycetota</taxon>
        <taxon>Actinomycetes</taxon>
        <taxon>Kitasatosporales</taxon>
        <taxon>Streptomycetaceae</taxon>
        <taxon>Streptomyces</taxon>
    </lineage>
</organism>
<comment type="similarity">
    <text evidence="2">Belongs to the bacterial solute-binding protein 2 family.</text>
</comment>
<reference evidence="6" key="1">
    <citation type="submission" date="2022-03" db="EMBL/GenBank/DDBJ databases">
        <title>Streptomyces 7R015 and 7R016 isolated from Barleria lupulina in Thailand.</title>
        <authorList>
            <person name="Kanchanasin P."/>
            <person name="Phongsopitanun W."/>
            <person name="Tanasupawat S."/>
        </authorList>
    </citation>
    <scope>NUCLEOTIDE SEQUENCE</scope>
    <source>
        <strain evidence="6">7R016</strain>
    </source>
</reference>
<feature type="signal peptide" evidence="4">
    <location>
        <begin position="1"/>
        <end position="31"/>
    </location>
</feature>
<feature type="chain" id="PRO_5045169370" evidence="4">
    <location>
        <begin position="32"/>
        <end position="319"/>
    </location>
</feature>
<dbReference type="PROSITE" id="PS51257">
    <property type="entry name" value="PROKAR_LIPOPROTEIN"/>
    <property type="match status" value="1"/>
</dbReference>
<keyword evidence="3 4" id="KW-0732">Signal</keyword>
<accession>A0ABS9XN70</accession>
<name>A0ABS9XN70_9ACTN</name>
<evidence type="ECO:0000259" key="5">
    <source>
        <dbReference type="Pfam" id="PF13407"/>
    </source>
</evidence>
<proteinExistence type="inferred from homology"/>
<evidence type="ECO:0000256" key="3">
    <source>
        <dbReference type="ARBA" id="ARBA00022729"/>
    </source>
</evidence>
<protein>
    <submittedName>
        <fullName evidence="6">Sugar ABC transporter substrate-binding protein</fullName>
    </submittedName>
</protein>
<dbReference type="InterPro" id="IPR025997">
    <property type="entry name" value="SBP_2_dom"/>
</dbReference>
<comment type="caution">
    <text evidence="6">The sequence shown here is derived from an EMBL/GenBank/DDBJ whole genome shotgun (WGS) entry which is preliminary data.</text>
</comment>
<evidence type="ECO:0000256" key="1">
    <source>
        <dbReference type="ARBA" id="ARBA00004196"/>
    </source>
</evidence>
<evidence type="ECO:0000313" key="6">
    <source>
        <dbReference type="EMBL" id="MCI3243524.1"/>
    </source>
</evidence>
<dbReference type="EMBL" id="JALDAX010000011">
    <property type="protein sequence ID" value="MCI3243524.1"/>
    <property type="molecule type" value="Genomic_DNA"/>
</dbReference>
<gene>
    <name evidence="6" type="ORF">MQN93_27760</name>
</gene>
<dbReference type="RefSeq" id="WP_242711710.1">
    <property type="nucleotide sequence ID" value="NZ_JALDAX010000011.1"/>
</dbReference>
<evidence type="ECO:0000256" key="4">
    <source>
        <dbReference type="SAM" id="SignalP"/>
    </source>
</evidence>
<dbReference type="PANTHER" id="PTHR46847:SF1">
    <property type="entry name" value="D-ALLOSE-BINDING PERIPLASMIC PROTEIN-RELATED"/>
    <property type="match status" value="1"/>
</dbReference>
<keyword evidence="7" id="KW-1185">Reference proteome</keyword>
<dbReference type="Pfam" id="PF13407">
    <property type="entry name" value="Peripla_BP_4"/>
    <property type="match status" value="1"/>
</dbReference>
<evidence type="ECO:0000313" key="7">
    <source>
        <dbReference type="Proteomes" id="UP001165270"/>
    </source>
</evidence>
<sequence>MTSSDRRRRPLAASLLAIVLGLSGCTMQSGAAETHEGPLRIGFVNGGDTLFHTCLQQAVVTTAKNNLTEIVTADSHQNAAQELSNIKDMIARHVDVIIVQTVDTHALRTDIAEAQDAGIPVFLTSVNAEPSKILGAVVVDLKAVGRLDAQWIRENAAGHQAEVGVIAGAPGAASDLLVGGFTGALPANARVVASRPGMFDATKARQVAADMIRDHPDLDYVFVANEEMAFAARKAFDAAGGQGVKIVTVNGTDAGLAALRDGRFAATVANSAAKTGQLAVENALSLLRHEKADKIDKTPISLVTKDNADTAPLYCTADY</sequence>
<dbReference type="InterPro" id="IPR028082">
    <property type="entry name" value="Peripla_BP_I"/>
</dbReference>